<dbReference type="KEGG" id="asim:FE240_12105"/>
<proteinExistence type="predicted"/>
<name>A0A5J6X003_9GAMM</name>
<protein>
    <submittedName>
        <fullName evidence="2">Uncharacterized protein</fullName>
    </submittedName>
</protein>
<dbReference type="OrthoDB" id="5587525at2"/>
<keyword evidence="3" id="KW-1185">Reference proteome</keyword>
<accession>A0A5J6X003</accession>
<reference evidence="2 3" key="1">
    <citation type="submission" date="2019-05" db="EMBL/GenBank/DDBJ databases">
        <title>OXA-830, a novel chromosomally encoded expanded-spectrum class D beta-lactamase in Aeromonas simiae.</title>
        <authorList>
            <person name="Zhou W."/>
            <person name="Chen Q."/>
        </authorList>
    </citation>
    <scope>NUCLEOTIDE SEQUENCE [LARGE SCALE GENOMIC DNA]</scope>
    <source>
        <strain evidence="2 3">A6</strain>
    </source>
</reference>
<dbReference type="AlphaFoldDB" id="A0A5J6X003"/>
<feature type="signal peptide" evidence="1">
    <location>
        <begin position="1"/>
        <end position="23"/>
    </location>
</feature>
<evidence type="ECO:0000313" key="2">
    <source>
        <dbReference type="EMBL" id="QFI56716.1"/>
    </source>
</evidence>
<evidence type="ECO:0000313" key="3">
    <source>
        <dbReference type="Proteomes" id="UP000594034"/>
    </source>
</evidence>
<organism evidence="2 3">
    <name type="scientific">Aeromonas simiae</name>
    <dbReference type="NCBI Taxonomy" id="218936"/>
    <lineage>
        <taxon>Bacteria</taxon>
        <taxon>Pseudomonadati</taxon>
        <taxon>Pseudomonadota</taxon>
        <taxon>Gammaproteobacteria</taxon>
        <taxon>Aeromonadales</taxon>
        <taxon>Aeromonadaceae</taxon>
        <taxon>Aeromonas</taxon>
    </lineage>
</organism>
<feature type="chain" id="PRO_5023866526" evidence="1">
    <location>
        <begin position="24"/>
        <end position="192"/>
    </location>
</feature>
<dbReference type="EMBL" id="CP040449">
    <property type="protein sequence ID" value="QFI56716.1"/>
    <property type="molecule type" value="Genomic_DNA"/>
</dbReference>
<gene>
    <name evidence="2" type="ORF">FE240_12105</name>
</gene>
<keyword evidence="1" id="KW-0732">Signal</keyword>
<dbReference type="Proteomes" id="UP000594034">
    <property type="component" value="Chromosome"/>
</dbReference>
<evidence type="ECO:0000256" key="1">
    <source>
        <dbReference type="SAM" id="SignalP"/>
    </source>
</evidence>
<sequence>MQNGMKSLLGLLLMLLCAQPVLAATWYLAPIQTESGNEAQKALTKEFTNQLIKAIKVNEYQVGKPLGKEQKLPKWVLRSKLIPASDAPLVGAKHPQGFTYGKGAPTQEIVAELLRDGVLVAHIGQGWREPLVADTPSAEKITIINWRYAIGAEAKAPDLEELAAQICFEAGKVIERDGKPLPERKKKDKKES</sequence>